<dbReference type="Gene3D" id="1.20.58.200">
    <property type="entry name" value="Translin, domain 2"/>
    <property type="match status" value="1"/>
</dbReference>
<dbReference type="AlphaFoldDB" id="A0A0D7BAN4"/>
<sequence>MLSTASIFDAFRAEIDDHNDRRERLIKASRDITNISKKTIFLLHRIALSPPRDGDAESPEVSASKKGRANLVQVRDMYAKLKDDIAGDRFWRYEGQVSPGLQEYIEALSFAHFLEHGTLITSEDVQRTLLGDDGQPASRLIFPLTVSDYLLGISDLTGELMRYAISSLSQRGGRTKAMSTLAFVRMCKGDFDGFTPQIRNLSKKQSVTTQSMKKIEDAVYAIVVRTSEYDLPPDLLDDLVAQITSGNSDRKRRRDVSDDGDRENEMNVD</sequence>
<evidence type="ECO:0000256" key="2">
    <source>
        <dbReference type="ARBA" id="ARBA00004496"/>
    </source>
</evidence>
<evidence type="ECO:0000256" key="1">
    <source>
        <dbReference type="ARBA" id="ARBA00004123"/>
    </source>
</evidence>
<feature type="compositionally biased region" description="Basic and acidic residues" evidence="6">
    <location>
        <begin position="255"/>
        <end position="269"/>
    </location>
</feature>
<dbReference type="InterPro" id="IPR016069">
    <property type="entry name" value="Translin_C"/>
</dbReference>
<evidence type="ECO:0000256" key="4">
    <source>
        <dbReference type="ARBA" id="ARBA00022490"/>
    </source>
</evidence>
<organism evidence="7 8">
    <name type="scientific">Cylindrobasidium torrendii FP15055 ss-10</name>
    <dbReference type="NCBI Taxonomy" id="1314674"/>
    <lineage>
        <taxon>Eukaryota</taxon>
        <taxon>Fungi</taxon>
        <taxon>Dikarya</taxon>
        <taxon>Basidiomycota</taxon>
        <taxon>Agaricomycotina</taxon>
        <taxon>Agaricomycetes</taxon>
        <taxon>Agaricomycetidae</taxon>
        <taxon>Agaricales</taxon>
        <taxon>Marasmiineae</taxon>
        <taxon>Physalacriaceae</taxon>
        <taxon>Cylindrobasidium</taxon>
    </lineage>
</organism>
<dbReference type="GO" id="GO:0005737">
    <property type="term" value="C:cytoplasm"/>
    <property type="evidence" value="ECO:0007669"/>
    <property type="project" value="UniProtKB-SubCell"/>
</dbReference>
<dbReference type="STRING" id="1314674.A0A0D7BAN4"/>
<feature type="region of interest" description="Disordered" evidence="6">
    <location>
        <begin position="247"/>
        <end position="269"/>
    </location>
</feature>
<dbReference type="Pfam" id="PF01997">
    <property type="entry name" value="Translin"/>
    <property type="match status" value="1"/>
</dbReference>
<accession>A0A0D7BAN4</accession>
<dbReference type="Gene3D" id="1.20.58.190">
    <property type="entry name" value="Translin, domain 1"/>
    <property type="match status" value="1"/>
</dbReference>
<evidence type="ECO:0000256" key="3">
    <source>
        <dbReference type="ARBA" id="ARBA00005902"/>
    </source>
</evidence>
<dbReference type="GO" id="GO:0043565">
    <property type="term" value="F:sequence-specific DNA binding"/>
    <property type="evidence" value="ECO:0007669"/>
    <property type="project" value="InterPro"/>
</dbReference>
<keyword evidence="8" id="KW-1185">Reference proteome</keyword>
<keyword evidence="4" id="KW-0963">Cytoplasm</keyword>
<evidence type="ECO:0000256" key="6">
    <source>
        <dbReference type="SAM" id="MobiDB-lite"/>
    </source>
</evidence>
<dbReference type="EMBL" id="KN880522">
    <property type="protein sequence ID" value="KIY67587.1"/>
    <property type="molecule type" value="Genomic_DNA"/>
</dbReference>
<comment type="similarity">
    <text evidence="3">Belongs to the translin family.</text>
</comment>
<proteinExistence type="inferred from homology"/>
<dbReference type="SUPFAM" id="SSF74784">
    <property type="entry name" value="Translin"/>
    <property type="match status" value="1"/>
</dbReference>
<gene>
    <name evidence="7" type="ORF">CYLTODRAFT_396791</name>
</gene>
<evidence type="ECO:0000313" key="8">
    <source>
        <dbReference type="Proteomes" id="UP000054007"/>
    </source>
</evidence>
<dbReference type="InterPro" id="IPR016068">
    <property type="entry name" value="Translin_N"/>
</dbReference>
<reference evidence="7 8" key="1">
    <citation type="journal article" date="2015" name="Fungal Genet. Biol.">
        <title>Evolution of novel wood decay mechanisms in Agaricales revealed by the genome sequences of Fistulina hepatica and Cylindrobasidium torrendii.</title>
        <authorList>
            <person name="Floudas D."/>
            <person name="Held B.W."/>
            <person name="Riley R."/>
            <person name="Nagy L.G."/>
            <person name="Koehler G."/>
            <person name="Ransdell A.S."/>
            <person name="Younus H."/>
            <person name="Chow J."/>
            <person name="Chiniquy J."/>
            <person name="Lipzen A."/>
            <person name="Tritt A."/>
            <person name="Sun H."/>
            <person name="Haridas S."/>
            <person name="LaButti K."/>
            <person name="Ohm R.A."/>
            <person name="Kues U."/>
            <person name="Blanchette R.A."/>
            <person name="Grigoriev I.V."/>
            <person name="Minto R.E."/>
            <person name="Hibbett D.S."/>
        </authorList>
    </citation>
    <scope>NUCLEOTIDE SEQUENCE [LARGE SCALE GENOMIC DNA]</scope>
    <source>
        <strain evidence="7 8">FP15055 ss-10</strain>
    </source>
</reference>
<protein>
    <submittedName>
        <fullName evidence="7">Translin</fullName>
    </submittedName>
</protein>
<keyword evidence="5" id="KW-0539">Nucleus</keyword>
<dbReference type="InterPro" id="IPR002848">
    <property type="entry name" value="Translin_fam"/>
</dbReference>
<dbReference type="CDD" id="cd14820">
    <property type="entry name" value="TRAX"/>
    <property type="match status" value="1"/>
</dbReference>
<evidence type="ECO:0000313" key="7">
    <source>
        <dbReference type="EMBL" id="KIY67587.1"/>
    </source>
</evidence>
<evidence type="ECO:0000256" key="5">
    <source>
        <dbReference type="ARBA" id="ARBA00023242"/>
    </source>
</evidence>
<comment type="subcellular location">
    <subcellularLocation>
        <location evidence="2">Cytoplasm</location>
    </subcellularLocation>
    <subcellularLocation>
        <location evidence="1">Nucleus</location>
    </subcellularLocation>
</comment>
<dbReference type="OrthoDB" id="31005at2759"/>
<name>A0A0D7BAN4_9AGAR</name>
<dbReference type="GO" id="GO:0005634">
    <property type="term" value="C:nucleus"/>
    <property type="evidence" value="ECO:0007669"/>
    <property type="project" value="UniProtKB-SubCell"/>
</dbReference>
<dbReference type="InterPro" id="IPR036081">
    <property type="entry name" value="Translin_sf"/>
</dbReference>
<dbReference type="PANTHER" id="PTHR10741">
    <property type="entry name" value="TRANSLIN AND TRANSLIN ASSOCIATED PROTEIN X"/>
    <property type="match status" value="1"/>
</dbReference>
<dbReference type="Proteomes" id="UP000054007">
    <property type="component" value="Unassembled WGS sequence"/>
</dbReference>